<evidence type="ECO:0000256" key="3">
    <source>
        <dbReference type="ARBA" id="ARBA00022490"/>
    </source>
</evidence>
<dbReference type="GO" id="GO:0001669">
    <property type="term" value="C:acrosomal vesicle"/>
    <property type="evidence" value="ECO:0007669"/>
    <property type="project" value="TreeGrafter"/>
</dbReference>
<evidence type="ECO:0000259" key="7">
    <source>
        <dbReference type="PROSITE" id="PS51665"/>
    </source>
</evidence>
<accession>A0A8S4A349</accession>
<dbReference type="PROSITE" id="PS51665">
    <property type="entry name" value="ENKURIN"/>
    <property type="match status" value="1"/>
</dbReference>
<proteinExistence type="predicted"/>
<keyword evidence="4" id="KW-0206">Cytoskeleton</keyword>
<dbReference type="GO" id="GO:0005516">
    <property type="term" value="F:calmodulin binding"/>
    <property type="evidence" value="ECO:0007669"/>
    <property type="project" value="TreeGrafter"/>
</dbReference>
<evidence type="ECO:0000256" key="2">
    <source>
        <dbReference type="ARBA" id="ARBA00004245"/>
    </source>
</evidence>
<keyword evidence="5" id="KW-0966">Cell projection</keyword>
<feature type="compositionally biased region" description="Basic and acidic residues" evidence="6">
    <location>
        <begin position="63"/>
        <end position="86"/>
    </location>
</feature>
<dbReference type="InterPro" id="IPR027012">
    <property type="entry name" value="Enkurin_dom"/>
</dbReference>
<feature type="domain" description="Enkurin" evidence="7">
    <location>
        <begin position="161"/>
        <end position="253"/>
    </location>
</feature>
<evidence type="ECO:0000256" key="1">
    <source>
        <dbReference type="ARBA" id="ARBA00004138"/>
    </source>
</evidence>
<name>A0A8S4A349_9EUPU</name>
<sequence length="255" mass="29801">MTSFDEPSIYNLLEVEETKEIKQKRYNSKFRQNIKEEFQTGHAHYKTMGPAKVPVPQPTEFLKKHEKEPQLPNKESFHYPDDDHRKPPVPKINDAPLMGLKTTKNFITTNAVENITSVPKHPVKRIVDTRRGDTQNLIPSGLEPVYVHKKEFGEVPVYLTKRREEVKRAQDEYDQYVAESFKRGALRQLTEEERGAILDGLKANWEDIQDQYQGLSVVTDTIPKKCRKERLEAQMKQLEKDIELFEKHKIIYIGN</sequence>
<protein>
    <recommendedName>
        <fullName evidence="7">Enkurin domain-containing protein</fullName>
    </recommendedName>
</protein>
<comment type="subcellular location">
    <subcellularLocation>
        <location evidence="1">Cell projection</location>
        <location evidence="1">Cilium</location>
    </subcellularLocation>
    <subcellularLocation>
        <location evidence="2">Cytoplasm</location>
        <location evidence="2">Cytoskeleton</location>
    </subcellularLocation>
</comment>
<keyword evidence="9" id="KW-1185">Reference proteome</keyword>
<dbReference type="EMBL" id="CAJHNH020007556">
    <property type="protein sequence ID" value="CAG5134770.1"/>
    <property type="molecule type" value="Genomic_DNA"/>
</dbReference>
<evidence type="ECO:0000256" key="5">
    <source>
        <dbReference type="ARBA" id="ARBA00023273"/>
    </source>
</evidence>
<evidence type="ECO:0000313" key="9">
    <source>
        <dbReference type="Proteomes" id="UP000678393"/>
    </source>
</evidence>
<dbReference type="InterPro" id="IPR052102">
    <property type="entry name" value="Enkurin_domain-protein"/>
</dbReference>
<reference evidence="8" key="1">
    <citation type="submission" date="2021-04" db="EMBL/GenBank/DDBJ databases">
        <authorList>
            <consortium name="Molecular Ecology Group"/>
        </authorList>
    </citation>
    <scope>NUCLEOTIDE SEQUENCE</scope>
</reference>
<keyword evidence="3" id="KW-0963">Cytoplasm</keyword>
<gene>
    <name evidence="8" type="ORF">CUNI_LOCUS20328</name>
</gene>
<evidence type="ECO:0000256" key="6">
    <source>
        <dbReference type="SAM" id="MobiDB-lite"/>
    </source>
</evidence>
<feature type="region of interest" description="Disordered" evidence="6">
    <location>
        <begin position="63"/>
        <end position="96"/>
    </location>
</feature>
<dbReference type="PANTHER" id="PTHR21490">
    <property type="entry name" value="ENKURIN-RELATED"/>
    <property type="match status" value="1"/>
</dbReference>
<dbReference type="OrthoDB" id="2123594at2759"/>
<dbReference type="AlphaFoldDB" id="A0A8S4A349"/>
<evidence type="ECO:0000313" key="8">
    <source>
        <dbReference type="EMBL" id="CAG5134770.1"/>
    </source>
</evidence>
<dbReference type="PANTHER" id="PTHR21490:SF0">
    <property type="entry name" value="ENKURIN"/>
    <property type="match status" value="1"/>
</dbReference>
<dbReference type="Proteomes" id="UP000678393">
    <property type="component" value="Unassembled WGS sequence"/>
</dbReference>
<organism evidence="8 9">
    <name type="scientific">Candidula unifasciata</name>
    <dbReference type="NCBI Taxonomy" id="100452"/>
    <lineage>
        <taxon>Eukaryota</taxon>
        <taxon>Metazoa</taxon>
        <taxon>Spiralia</taxon>
        <taxon>Lophotrochozoa</taxon>
        <taxon>Mollusca</taxon>
        <taxon>Gastropoda</taxon>
        <taxon>Heterobranchia</taxon>
        <taxon>Euthyneura</taxon>
        <taxon>Panpulmonata</taxon>
        <taxon>Eupulmonata</taxon>
        <taxon>Stylommatophora</taxon>
        <taxon>Helicina</taxon>
        <taxon>Helicoidea</taxon>
        <taxon>Geomitridae</taxon>
        <taxon>Candidula</taxon>
    </lineage>
</organism>
<comment type="caution">
    <text evidence="8">The sequence shown here is derived from an EMBL/GenBank/DDBJ whole genome shotgun (WGS) entry which is preliminary data.</text>
</comment>
<evidence type="ECO:0000256" key="4">
    <source>
        <dbReference type="ARBA" id="ARBA00023212"/>
    </source>
</evidence>
<dbReference type="Pfam" id="PF13864">
    <property type="entry name" value="Enkurin"/>
    <property type="match status" value="1"/>
</dbReference>
<dbReference type="GO" id="GO:0005879">
    <property type="term" value="C:axonemal microtubule"/>
    <property type="evidence" value="ECO:0007669"/>
    <property type="project" value="TreeGrafter"/>
</dbReference>